<reference evidence="17" key="1">
    <citation type="submission" date="2022-01" db="UniProtKB">
        <authorList>
            <consortium name="EnsemblMetazoa"/>
        </authorList>
    </citation>
    <scope>IDENTIFICATION</scope>
</reference>
<evidence type="ECO:0000259" key="15">
    <source>
        <dbReference type="PROSITE" id="PS51192"/>
    </source>
</evidence>
<dbReference type="InterPro" id="IPR035437">
    <property type="entry name" value="SNase_OB-fold_sf"/>
</dbReference>
<feature type="region of interest" description="Disordered" evidence="13">
    <location>
        <begin position="540"/>
        <end position="577"/>
    </location>
</feature>
<dbReference type="InterPro" id="IPR011545">
    <property type="entry name" value="DEAD/DEAH_box_helicase_dom"/>
</dbReference>
<evidence type="ECO:0000256" key="6">
    <source>
        <dbReference type="ARBA" id="ARBA00022801"/>
    </source>
</evidence>
<keyword evidence="4" id="KW-0547">Nucleotide-binding</keyword>
<dbReference type="GO" id="GO:0042078">
    <property type="term" value="P:germ-line stem cell division"/>
    <property type="evidence" value="ECO:0007669"/>
    <property type="project" value="TreeGrafter"/>
</dbReference>
<dbReference type="OrthoDB" id="249932at2759"/>
<evidence type="ECO:0000256" key="13">
    <source>
        <dbReference type="SAM" id="MobiDB-lite"/>
    </source>
</evidence>
<dbReference type="InterPro" id="IPR014001">
    <property type="entry name" value="Helicase_ATP-bd"/>
</dbReference>
<evidence type="ECO:0000256" key="12">
    <source>
        <dbReference type="ARBA" id="ARBA00047984"/>
    </source>
</evidence>
<evidence type="ECO:0000256" key="8">
    <source>
        <dbReference type="ARBA" id="ARBA00022840"/>
    </source>
</evidence>
<dbReference type="PANTHER" id="PTHR22655:SF2">
    <property type="entry name" value="ATP-DEPENDENT RNA HELICASE TDRD12-RELATED"/>
    <property type="match status" value="1"/>
</dbReference>
<feature type="region of interest" description="Disordered" evidence="13">
    <location>
        <begin position="731"/>
        <end position="758"/>
    </location>
</feature>
<feature type="region of interest" description="Disordered" evidence="13">
    <location>
        <begin position="405"/>
        <end position="426"/>
    </location>
</feature>
<dbReference type="Pfam" id="PF00270">
    <property type="entry name" value="DEAD"/>
    <property type="match status" value="1"/>
</dbReference>
<dbReference type="SMART" id="SM00487">
    <property type="entry name" value="DEXDc"/>
    <property type="match status" value="1"/>
</dbReference>
<evidence type="ECO:0000256" key="2">
    <source>
        <dbReference type="ARBA" id="ARBA00022473"/>
    </source>
</evidence>
<sequence length="2246" mass="255345">MSYIYDLMSPPLCLSTRRFLFKQFYVAAWVYFVIKMDSHELQDGKVEILDVVNPGLYWIKCPYCLPISTISSFLNEHINKEVLKGVSRTCFSPKVNERVIFEDLDGTLYRGIIRKHESPKYYVRLIDACKEVKVQNTLLYPSTIITYNSLEKQAHLVGVFGLIPFEISDQHCITYSFIENLRRWNSFNPEINDILDSYKNVTVFKIKCYIDDIPYGKFKLFDGTKVYSLSKVIVDKNIGVESTDFPKDIIGTQFTELIAEKSKIKQPVDVTVQKETRASVKKKPKFKVSPQRNLIITALANGIVLDSTLLTEGAKNISVAPLENFYKSLIKSSKLTRNQPDKLSGSCNKTSNNQEIIEISTFSSWKNITKEVMSDNSNVKMNDGDEERKLQVNIVNAAATCNEQENSEEKIKYLSNPREPLEPKVGCGRGKLLKQLFKSHHQKPEDNKFPSENKSHDQSSVNSNADESNKKEIHCVMEQPSLNADEHFNSKKDLDLAPQVPLNQPQKSDCIKSNLDNNIATQNINSQHSNQIDYYNSGSRHKKGTMSVSRKVEHTENVKKSNKKKGPPKITISVPQDTSYQSAQICEKAQPLREVFIDNDPYKQVDLPSKMKSKEYVTSSDSKEDLCKTFPKLDDSESSNSCKTDSFETCVPDTEKNLTELKVYRKGAGRAAIFKALVSQTSLLGRASKHMDDNVKACHQFSDAESDELLQPEKNIQKSTQRVLNKSELPDSVSFKNQAKNNANDKEEISQSSELPHHKIQGAASLSKKLGRGKLLSFPSQLATTSTPLPSISSDTDCRESLDISSIQQASSTEISDIERMTEQKRTINLLKPNAYNKQTNSNENLKGIIDLSKDLNGTEEQTNLLDSSDDDFFNPDLNKNNLSLDKSSSTLSESAEEKLSVFPEYVKEELSSSFGTSSSEAENEKPKITELEEKYKDTFHIGENLERMKGIGGILHGNTQTKLAPSLQAIPLNKLIMANLSFRRVTDLTRCQIFSIPVLLENRNFVLVGPPKTKKTTCYLLPLLTLLLNEEYYSMLKDGNGPKGVIIVPTAQRVRYVASLSSSFCGARINIITTHGGGLELERKDELINGCDLLITTPRCWLRLLNQPHVTNIRRLCHIVFDSVDTLFDLFLDELREIYIKIASLEKYRKQFNIKYGIQMVFIAESWSKILEEITLSKIKNPVLCITAHLEAALYARIKPTLVILKKGNKLKKFLKLISDNNLVRTVVVCKDASEVKNVRPSLCNYRGNVLVAHEDMHHSILQDIRNSWISHMEGTMLLCSDAVVADLCITNAQWLINYSISESKSVFSERFSVIKEHFYDRIKNPQAGVPNCKVHIFLEDGNETQFPDIIKFIERINAKIPDHFKTSVKMIEEAKEKSKHDEAFCDRMLQFGRCWKRDTCKKRHIINVHKDKHSLIPSKGYLKMKILRVHDATHFSVRILAHTSDMNITDISEVHWDSFPSSYGVICLQMTQYFKNRENRRLHGRPKVGDYVAIQKEADILFLRGEVLEITARGPRLDPVEVLLVLIDEGLKTKMKVDELYELPTFLHEPPPQAVDVFLGNLRPVDLDNAWSYAATKVVERSINEADEKSNSNSFYMGKINLVIGRNIIMESICCYVQLNISKCYIVQLSLRQHMLKSGFALDSPNHIKVLTNLCIAANLIDPPKELKQREAVKLSLNKTVWAHLPKDSLIQVILSIAENPSLFFVTQVQLNDRLINLNKDLKKSLDERQRRLPIVEIGSLCAVKNPGDNEWNRATVLNVCENSEVEVFFVDYGDRVIVNVDQLFTLPDELVTRLPFQAVECGLCGIIPLKSQFWCNEATESLHVMTESDAYKKVLYLKVCEIKLKADITGGRHYDVIIVDTDSNPDFDRYINVNMVYKGYANWNFETKHYLDNAPKEFEAIAKRDTSANTQDLQYEADDEEDEDWDKSCTNKQISLFNGSYADVDSSLACPSDTSNSQSQNDVIDVGNFELVGVDSLVNSYMKKFGFDTNTATKSPLPALLPKQSSCTDVESEDQQNNTDHFEVTKSPHPEIDEILESDVSVDFGEDDDDLNGEEDEIPHVETVTRILTPNVYWRQNPNHVWIKILIPDVKLYKLFYTYSYLIFLAFVNGKIYWLDINFFGPTVSEGFSYKLTGQYVEVKLEKTLKGHEWFRLTYSKAKAHHIKLDPSSKQPLDPFEESYVDAFLKIGEERQKLTVNSSHESRENISRNAFAYPDRNSETESDTGSDLHEFDPIPNDPFDPLC</sequence>
<dbReference type="PROSITE" id="PS51192">
    <property type="entry name" value="HELICASE_ATP_BIND_1"/>
    <property type="match status" value="1"/>
</dbReference>
<dbReference type="InterPro" id="IPR007052">
    <property type="entry name" value="CS_dom"/>
</dbReference>
<dbReference type="Gene3D" id="3.40.50.300">
    <property type="entry name" value="P-loop containing nucleotide triphosphate hydrolases"/>
    <property type="match status" value="1"/>
</dbReference>
<proteinExistence type="predicted"/>
<keyword evidence="18" id="KW-1185">Reference proteome</keyword>
<dbReference type="RefSeq" id="XP_014260003.2">
    <property type="nucleotide sequence ID" value="XM_014404517.2"/>
</dbReference>
<accession>A0A8I6SFJ8</accession>
<feature type="region of interest" description="Disordered" evidence="13">
    <location>
        <begin position="2198"/>
        <end position="2246"/>
    </location>
</feature>
<dbReference type="GO" id="GO:0003676">
    <property type="term" value="F:nucleic acid binding"/>
    <property type="evidence" value="ECO:0007669"/>
    <property type="project" value="InterPro"/>
</dbReference>
<keyword evidence="2" id="KW-0217">Developmental protein</keyword>
<evidence type="ECO:0000256" key="3">
    <source>
        <dbReference type="ARBA" id="ARBA00022737"/>
    </source>
</evidence>
<dbReference type="SMART" id="SM00333">
    <property type="entry name" value="TUDOR"/>
    <property type="match status" value="3"/>
</dbReference>
<evidence type="ECO:0000256" key="9">
    <source>
        <dbReference type="ARBA" id="ARBA00022871"/>
    </source>
</evidence>
<dbReference type="Gene3D" id="2.60.40.790">
    <property type="match status" value="1"/>
</dbReference>
<evidence type="ECO:0000256" key="11">
    <source>
        <dbReference type="ARBA" id="ARBA00023254"/>
    </source>
</evidence>
<dbReference type="EC" id="3.6.4.13" evidence="1"/>
<protein>
    <recommendedName>
        <fullName evidence="1">RNA helicase</fullName>
        <ecNumber evidence="1">3.6.4.13</ecNumber>
    </recommendedName>
</protein>
<dbReference type="SUPFAM" id="SSF52540">
    <property type="entry name" value="P-loop containing nucleoside triphosphate hydrolases"/>
    <property type="match status" value="1"/>
</dbReference>
<dbReference type="SUPFAM" id="SSF49764">
    <property type="entry name" value="HSP20-like chaperones"/>
    <property type="match status" value="1"/>
</dbReference>
<dbReference type="CDD" id="cd20435">
    <property type="entry name" value="Tudor_TDRD12_rpt2"/>
    <property type="match status" value="1"/>
</dbReference>
<dbReference type="GO" id="GO:0007283">
    <property type="term" value="P:spermatogenesis"/>
    <property type="evidence" value="ECO:0007669"/>
    <property type="project" value="UniProtKB-KW"/>
</dbReference>
<keyword evidence="11" id="KW-0469">Meiosis</keyword>
<dbReference type="KEGG" id="clec:106672805"/>
<evidence type="ECO:0000256" key="4">
    <source>
        <dbReference type="ARBA" id="ARBA00022741"/>
    </source>
</evidence>
<dbReference type="GO" id="GO:0031047">
    <property type="term" value="P:regulatory ncRNA-mediated gene silencing"/>
    <property type="evidence" value="ECO:0007669"/>
    <property type="project" value="UniProtKB-KW"/>
</dbReference>
<dbReference type="GO" id="GO:0005737">
    <property type="term" value="C:cytoplasm"/>
    <property type="evidence" value="ECO:0007669"/>
    <property type="project" value="UniProtKB-ARBA"/>
</dbReference>
<dbReference type="InterPro" id="IPR027417">
    <property type="entry name" value="P-loop_NTPase"/>
</dbReference>
<dbReference type="GO" id="GO:0003724">
    <property type="term" value="F:RNA helicase activity"/>
    <property type="evidence" value="ECO:0007669"/>
    <property type="project" value="UniProtKB-EC"/>
</dbReference>
<name>A0A8I6SFJ8_CIMLE</name>
<keyword evidence="8" id="KW-0067">ATP-binding</keyword>
<evidence type="ECO:0000256" key="1">
    <source>
        <dbReference type="ARBA" id="ARBA00012552"/>
    </source>
</evidence>
<evidence type="ECO:0000313" key="18">
    <source>
        <dbReference type="Proteomes" id="UP000494040"/>
    </source>
</evidence>
<evidence type="ECO:0000256" key="10">
    <source>
        <dbReference type="ARBA" id="ARBA00023158"/>
    </source>
</evidence>
<dbReference type="Gene3D" id="2.40.50.90">
    <property type="match status" value="1"/>
</dbReference>
<feature type="compositionally biased region" description="Basic and acidic residues" evidence="13">
    <location>
        <begin position="550"/>
        <end position="559"/>
    </location>
</feature>
<keyword evidence="7" id="KW-0347">Helicase</keyword>
<dbReference type="GeneID" id="106672805"/>
<comment type="catalytic activity">
    <reaction evidence="12">
        <text>ATP + H2O = ADP + phosphate + H(+)</text>
        <dbReference type="Rhea" id="RHEA:13065"/>
        <dbReference type="ChEBI" id="CHEBI:15377"/>
        <dbReference type="ChEBI" id="CHEBI:15378"/>
        <dbReference type="ChEBI" id="CHEBI:30616"/>
        <dbReference type="ChEBI" id="CHEBI:43474"/>
        <dbReference type="ChEBI" id="CHEBI:456216"/>
        <dbReference type="EC" id="3.6.4.13"/>
    </reaction>
</comment>
<dbReference type="EnsemblMetazoa" id="XM_014404517.2">
    <property type="protein sequence ID" value="XP_014260003.2"/>
    <property type="gene ID" value="LOC106672805"/>
</dbReference>
<keyword evidence="6" id="KW-0378">Hydrolase</keyword>
<dbReference type="SUPFAM" id="SSF63748">
    <property type="entry name" value="Tudor/PWWP/MBT"/>
    <property type="match status" value="2"/>
</dbReference>
<dbReference type="PANTHER" id="PTHR22655">
    <property type="entry name" value="ATP-DEPENDENT RNA HELICASE TDRD12-RELATED"/>
    <property type="match status" value="1"/>
</dbReference>
<dbReference type="Pfam" id="PF00567">
    <property type="entry name" value="TUDOR"/>
    <property type="match status" value="1"/>
</dbReference>
<dbReference type="Proteomes" id="UP000494040">
    <property type="component" value="Unassembled WGS sequence"/>
</dbReference>
<feature type="domain" description="Helicase ATP-binding" evidence="15">
    <location>
        <begin position="997"/>
        <end position="1209"/>
    </location>
</feature>
<keyword evidence="5" id="KW-0221">Differentiation</keyword>
<evidence type="ECO:0000256" key="7">
    <source>
        <dbReference type="ARBA" id="ARBA00022806"/>
    </source>
</evidence>
<keyword evidence="9" id="KW-0744">Spermatogenesis</keyword>
<dbReference type="InterPro" id="IPR002999">
    <property type="entry name" value="Tudor"/>
</dbReference>
<feature type="domain" description="CS" evidence="16">
    <location>
        <begin position="2070"/>
        <end position="2157"/>
    </location>
</feature>
<dbReference type="GO" id="GO:0051321">
    <property type="term" value="P:meiotic cell cycle"/>
    <property type="evidence" value="ECO:0007669"/>
    <property type="project" value="UniProtKB-KW"/>
</dbReference>
<dbReference type="InterPro" id="IPR008978">
    <property type="entry name" value="HSP20-like_chaperone"/>
</dbReference>
<evidence type="ECO:0000259" key="14">
    <source>
        <dbReference type="PROSITE" id="PS50304"/>
    </source>
</evidence>
<evidence type="ECO:0000259" key="16">
    <source>
        <dbReference type="PROSITE" id="PS51203"/>
    </source>
</evidence>
<feature type="region of interest" description="Disordered" evidence="13">
    <location>
        <begin position="440"/>
        <end position="469"/>
    </location>
</feature>
<keyword evidence="10" id="KW-0943">RNA-mediated gene silencing</keyword>
<dbReference type="PROSITE" id="PS51203">
    <property type="entry name" value="CS"/>
    <property type="match status" value="1"/>
</dbReference>
<dbReference type="PROSITE" id="PS50304">
    <property type="entry name" value="TUDOR"/>
    <property type="match status" value="1"/>
</dbReference>
<dbReference type="Gene3D" id="2.30.30.140">
    <property type="match status" value="2"/>
</dbReference>
<feature type="compositionally biased region" description="Basic and acidic residues" evidence="13">
    <location>
        <begin position="442"/>
        <end position="457"/>
    </location>
</feature>
<evidence type="ECO:0000256" key="5">
    <source>
        <dbReference type="ARBA" id="ARBA00022782"/>
    </source>
</evidence>
<dbReference type="GO" id="GO:0016787">
    <property type="term" value="F:hydrolase activity"/>
    <property type="evidence" value="ECO:0007669"/>
    <property type="project" value="UniProtKB-KW"/>
</dbReference>
<feature type="domain" description="Tudor" evidence="14">
    <location>
        <begin position="1737"/>
        <end position="1796"/>
    </location>
</feature>
<dbReference type="GO" id="GO:0005524">
    <property type="term" value="F:ATP binding"/>
    <property type="evidence" value="ECO:0007669"/>
    <property type="project" value="UniProtKB-KW"/>
</dbReference>
<organism evidence="17 18">
    <name type="scientific">Cimex lectularius</name>
    <name type="common">Bed bug</name>
    <name type="synonym">Acanthia lectularia</name>
    <dbReference type="NCBI Taxonomy" id="79782"/>
    <lineage>
        <taxon>Eukaryota</taxon>
        <taxon>Metazoa</taxon>
        <taxon>Ecdysozoa</taxon>
        <taxon>Arthropoda</taxon>
        <taxon>Hexapoda</taxon>
        <taxon>Insecta</taxon>
        <taxon>Pterygota</taxon>
        <taxon>Neoptera</taxon>
        <taxon>Paraneoptera</taxon>
        <taxon>Hemiptera</taxon>
        <taxon>Heteroptera</taxon>
        <taxon>Panheteroptera</taxon>
        <taxon>Cimicomorpha</taxon>
        <taxon>Cimicidae</taxon>
        <taxon>Cimex</taxon>
    </lineage>
</organism>
<keyword evidence="3" id="KW-0677">Repeat</keyword>
<evidence type="ECO:0000313" key="17">
    <source>
        <dbReference type="EnsemblMetazoa" id="XP_014260003.2"/>
    </source>
</evidence>